<evidence type="ECO:0000259" key="1">
    <source>
        <dbReference type="PROSITE" id="PS51819"/>
    </source>
</evidence>
<gene>
    <name evidence="2" type="ORF">E4M00_15130</name>
</gene>
<dbReference type="Proteomes" id="UP000298127">
    <property type="component" value="Unassembled WGS sequence"/>
</dbReference>
<dbReference type="RefSeq" id="WP_135121318.1">
    <property type="nucleotide sequence ID" value="NZ_SPQZ01000006.1"/>
</dbReference>
<organism evidence="2 3">
    <name type="scientific">Orlajensenia leifsoniae</name>
    <dbReference type="NCBI Taxonomy" id="2561933"/>
    <lineage>
        <taxon>Bacteria</taxon>
        <taxon>Bacillati</taxon>
        <taxon>Actinomycetota</taxon>
        <taxon>Actinomycetes</taxon>
        <taxon>Micrococcales</taxon>
        <taxon>Microbacteriaceae</taxon>
        <taxon>Orlajensenia</taxon>
    </lineage>
</organism>
<proteinExistence type="predicted"/>
<dbReference type="SUPFAM" id="SSF54593">
    <property type="entry name" value="Glyoxalase/Bleomycin resistance protein/Dihydroxybiphenyl dioxygenase"/>
    <property type="match status" value="1"/>
</dbReference>
<dbReference type="Pfam" id="PF00903">
    <property type="entry name" value="Glyoxalase"/>
    <property type="match status" value="1"/>
</dbReference>
<dbReference type="Gene3D" id="3.10.180.10">
    <property type="entry name" value="2,3-Dihydroxybiphenyl 1,2-Dioxygenase, domain 1"/>
    <property type="match status" value="1"/>
</dbReference>
<dbReference type="InterPro" id="IPR004360">
    <property type="entry name" value="Glyas_Fos-R_dOase_dom"/>
</dbReference>
<comment type="caution">
    <text evidence="2">The sequence shown here is derived from an EMBL/GenBank/DDBJ whole genome shotgun (WGS) entry which is preliminary data.</text>
</comment>
<accession>A0A4Y9QWC6</accession>
<dbReference type="AlphaFoldDB" id="A0A4Y9QWC6"/>
<dbReference type="PROSITE" id="PS51819">
    <property type="entry name" value="VOC"/>
    <property type="match status" value="1"/>
</dbReference>
<dbReference type="PANTHER" id="PTHR34109:SF1">
    <property type="entry name" value="VOC DOMAIN-CONTAINING PROTEIN"/>
    <property type="match status" value="1"/>
</dbReference>
<evidence type="ECO:0000313" key="3">
    <source>
        <dbReference type="Proteomes" id="UP000298127"/>
    </source>
</evidence>
<dbReference type="PANTHER" id="PTHR34109">
    <property type="entry name" value="BNAUNNG04460D PROTEIN-RELATED"/>
    <property type="match status" value="1"/>
</dbReference>
<dbReference type="EMBL" id="SPQZ01000006">
    <property type="protein sequence ID" value="TFV95376.1"/>
    <property type="molecule type" value="Genomic_DNA"/>
</dbReference>
<sequence>MVQSAFAILEVPDLSAALAFYRDIVGGELRYAFPDETEPVYVSLQLGSSALGLGLTEHPDPVGGMLLWIYVDDVDSATDAVRSAGFPVDEEPADQPWGERVSLVRDPFGTRVRFGAPLEP</sequence>
<keyword evidence="3" id="KW-1185">Reference proteome</keyword>
<dbReference type="InterPro" id="IPR037523">
    <property type="entry name" value="VOC_core"/>
</dbReference>
<reference evidence="2 3" key="1">
    <citation type="journal article" date="2018" name="J. Microbiol.">
        <title>Leifsonia flava sp. nov., a novel actinobacterium isolated from the rhizosphere of Aquilegia viridiflora.</title>
        <authorList>
            <person name="Cai Y."/>
            <person name="Tao W.Z."/>
            <person name="Ma Y.J."/>
            <person name="Cheng J."/>
            <person name="Zhang M.Y."/>
            <person name="Zhang Y.X."/>
        </authorList>
    </citation>
    <scope>NUCLEOTIDE SEQUENCE [LARGE SCALE GENOMIC DNA]</scope>
    <source>
        <strain evidence="2 3">SYP-B2174</strain>
    </source>
</reference>
<protein>
    <submittedName>
        <fullName evidence="2">Bleomycin resistance protein</fullName>
    </submittedName>
</protein>
<name>A0A4Y9QWC6_9MICO</name>
<dbReference type="InterPro" id="IPR029068">
    <property type="entry name" value="Glyas_Bleomycin-R_OHBP_Dase"/>
</dbReference>
<evidence type="ECO:0000313" key="2">
    <source>
        <dbReference type="EMBL" id="TFV95376.1"/>
    </source>
</evidence>
<feature type="domain" description="VOC" evidence="1">
    <location>
        <begin position="3"/>
        <end position="117"/>
    </location>
</feature>